<keyword evidence="3" id="KW-1185">Reference proteome</keyword>
<dbReference type="InterPro" id="IPR005303">
    <property type="entry name" value="MOCOS_middle"/>
</dbReference>
<dbReference type="InterPro" id="IPR005302">
    <property type="entry name" value="MoCF_Sase_C"/>
</dbReference>
<dbReference type="Proteomes" id="UP000799444">
    <property type="component" value="Unassembled WGS sequence"/>
</dbReference>
<dbReference type="EMBL" id="ML996226">
    <property type="protein sequence ID" value="KAF2730103.1"/>
    <property type="molecule type" value="Genomic_DNA"/>
</dbReference>
<dbReference type="InterPro" id="IPR011037">
    <property type="entry name" value="Pyrv_Knase-like_insert_dom_sf"/>
</dbReference>
<dbReference type="PROSITE" id="PS51340">
    <property type="entry name" value="MOSC"/>
    <property type="match status" value="1"/>
</dbReference>
<feature type="domain" description="MOSC" evidence="1">
    <location>
        <begin position="152"/>
        <end position="312"/>
    </location>
</feature>
<reference evidence="2" key="1">
    <citation type="journal article" date="2020" name="Stud. Mycol.">
        <title>101 Dothideomycetes genomes: a test case for predicting lifestyles and emergence of pathogens.</title>
        <authorList>
            <person name="Haridas S."/>
            <person name="Albert R."/>
            <person name="Binder M."/>
            <person name="Bloem J."/>
            <person name="Labutti K."/>
            <person name="Salamov A."/>
            <person name="Andreopoulos B."/>
            <person name="Baker S."/>
            <person name="Barry K."/>
            <person name="Bills G."/>
            <person name="Bluhm B."/>
            <person name="Cannon C."/>
            <person name="Castanera R."/>
            <person name="Culley D."/>
            <person name="Daum C."/>
            <person name="Ezra D."/>
            <person name="Gonzalez J."/>
            <person name="Henrissat B."/>
            <person name="Kuo A."/>
            <person name="Liang C."/>
            <person name="Lipzen A."/>
            <person name="Lutzoni F."/>
            <person name="Magnuson J."/>
            <person name="Mondo S."/>
            <person name="Nolan M."/>
            <person name="Ohm R."/>
            <person name="Pangilinan J."/>
            <person name="Park H.-J."/>
            <person name="Ramirez L."/>
            <person name="Alfaro M."/>
            <person name="Sun H."/>
            <person name="Tritt A."/>
            <person name="Yoshinaga Y."/>
            <person name="Zwiers L.-H."/>
            <person name="Turgeon B."/>
            <person name="Goodwin S."/>
            <person name="Spatafora J."/>
            <person name="Crous P."/>
            <person name="Grigoriev I."/>
        </authorList>
    </citation>
    <scope>NUCLEOTIDE SEQUENCE</scope>
    <source>
        <strain evidence="2">CBS 125425</strain>
    </source>
</reference>
<evidence type="ECO:0000313" key="2">
    <source>
        <dbReference type="EMBL" id="KAF2730103.1"/>
    </source>
</evidence>
<dbReference type="GO" id="GO:0030151">
    <property type="term" value="F:molybdenum ion binding"/>
    <property type="evidence" value="ECO:0007669"/>
    <property type="project" value="InterPro"/>
</dbReference>
<gene>
    <name evidence="2" type="ORF">EJ04DRAFT_515489</name>
</gene>
<proteinExistence type="predicted"/>
<dbReference type="AlphaFoldDB" id="A0A9P4QRI6"/>
<dbReference type="SUPFAM" id="SSF50800">
    <property type="entry name" value="PK beta-barrel domain-like"/>
    <property type="match status" value="1"/>
</dbReference>
<dbReference type="PANTHER" id="PTHR14237">
    <property type="entry name" value="MOLYBDOPTERIN COFACTOR SULFURASE MOSC"/>
    <property type="match status" value="1"/>
</dbReference>
<dbReference type="SUPFAM" id="SSF141673">
    <property type="entry name" value="MOSC N-terminal domain-like"/>
    <property type="match status" value="1"/>
</dbReference>
<dbReference type="Pfam" id="PF03473">
    <property type="entry name" value="MOSC"/>
    <property type="match status" value="1"/>
</dbReference>
<sequence>MKISEIYLYPIKSLRGTRVSEALATKHGFQYDRRFMLLKPESDGYKNLLVSGQNEMVFFLTNITLPQNEDQGPGSVQVTYTGPRSCGNKSLTVPLRPADTLEKIDITMHNSPTSAYKMLDEYNAWFSACFGYDVVLAYLGGNRRKVLFEEMQPKPGSWLSTLSSTILGSSGTGGTEITFADCAPFLVVSKTSLDDVSSRLPVGEHMDVTKFRPNIVIEGADEPWEEDFWGQLSIGGVALTCAHNCVRCQSINIDYSTGAQGTGESGKVLKKLQKDRRVDQGAKWSPVFGRYTYWNTKTEQQPLKVGDQVEVIQRNSERTVWSWKGLG</sequence>
<organism evidence="2 3">
    <name type="scientific">Polyplosphaeria fusca</name>
    <dbReference type="NCBI Taxonomy" id="682080"/>
    <lineage>
        <taxon>Eukaryota</taxon>
        <taxon>Fungi</taxon>
        <taxon>Dikarya</taxon>
        <taxon>Ascomycota</taxon>
        <taxon>Pezizomycotina</taxon>
        <taxon>Dothideomycetes</taxon>
        <taxon>Pleosporomycetidae</taxon>
        <taxon>Pleosporales</taxon>
        <taxon>Tetraplosphaeriaceae</taxon>
        <taxon>Polyplosphaeria</taxon>
    </lineage>
</organism>
<dbReference type="PANTHER" id="PTHR14237:SF34">
    <property type="entry name" value="MOSC DOMAIN PROTEIN (AFU_ORTHOLOGUE AFUA_2G07820)"/>
    <property type="match status" value="1"/>
</dbReference>
<protein>
    <submittedName>
        <fullName evidence="2">MOSC-domain-containing protein</fullName>
    </submittedName>
</protein>
<comment type="caution">
    <text evidence="2">The sequence shown here is derived from an EMBL/GenBank/DDBJ whole genome shotgun (WGS) entry which is preliminary data.</text>
</comment>
<dbReference type="Pfam" id="PF03476">
    <property type="entry name" value="MOSC_N"/>
    <property type="match status" value="1"/>
</dbReference>
<evidence type="ECO:0000313" key="3">
    <source>
        <dbReference type="Proteomes" id="UP000799444"/>
    </source>
</evidence>
<evidence type="ECO:0000259" key="1">
    <source>
        <dbReference type="PROSITE" id="PS51340"/>
    </source>
</evidence>
<dbReference type="GO" id="GO:0003824">
    <property type="term" value="F:catalytic activity"/>
    <property type="evidence" value="ECO:0007669"/>
    <property type="project" value="InterPro"/>
</dbReference>
<name>A0A9P4QRI6_9PLEO</name>
<dbReference type="GO" id="GO:0030170">
    <property type="term" value="F:pyridoxal phosphate binding"/>
    <property type="evidence" value="ECO:0007669"/>
    <property type="project" value="InterPro"/>
</dbReference>
<dbReference type="OrthoDB" id="17255at2759"/>
<accession>A0A9P4QRI6</accession>